<reference evidence="1" key="1">
    <citation type="submission" date="2021-02" db="EMBL/GenBank/DDBJ databases">
        <authorList>
            <person name="Dougan E. K."/>
            <person name="Rhodes N."/>
            <person name="Thang M."/>
            <person name="Chan C."/>
        </authorList>
    </citation>
    <scope>NUCLEOTIDE SEQUENCE</scope>
</reference>
<keyword evidence="2" id="KW-1185">Reference proteome</keyword>
<protein>
    <submittedName>
        <fullName evidence="1">Uncharacterized protein</fullName>
    </submittedName>
</protein>
<name>A0A812S600_9DINO</name>
<proteinExistence type="predicted"/>
<comment type="caution">
    <text evidence="1">The sequence shown here is derived from an EMBL/GenBank/DDBJ whole genome shotgun (WGS) entry which is preliminary data.</text>
</comment>
<sequence length="381" mass="42295">MTPAASSASLMLLPGSKPGSVAACFVARGNIPVHLHPLPNIQVYLLIKFNDMLLATRGETSMQEVLHKWFETGLQADISKFIETEEMPVYVADAAPQVSLLTEAYPIPCVVQQSQGTFNIPDKDVELYKELFSKIGLPGGKPFFTTVKEPDGTSITRFWRWERLKTWKANATSSGKKGATQIQDVSVTCAKLFKDHPRAEIYQRLLLQMFEVFEAQKLTGGFSGSLVIRVQPFEADGRPGEPCIVKLDEGKAIRTEASNSENVFKALPDRAARILGDAVYGRDKEKNEEFGAMRRETRLELAGACWNVPELAQGSSNLLSTFKDLLLYESEQMLLGSAGLVGSDDLRPFGNVNSVLARQPRRHVRFDGLMLFPRWSSLQLP</sequence>
<dbReference type="Proteomes" id="UP000604046">
    <property type="component" value="Unassembled WGS sequence"/>
</dbReference>
<dbReference type="OrthoDB" id="432401at2759"/>
<evidence type="ECO:0000313" key="2">
    <source>
        <dbReference type="Proteomes" id="UP000604046"/>
    </source>
</evidence>
<gene>
    <name evidence="1" type="ORF">SNAT2548_LOCUS26209</name>
</gene>
<evidence type="ECO:0000313" key="1">
    <source>
        <dbReference type="EMBL" id="CAE7468335.1"/>
    </source>
</evidence>
<organism evidence="1 2">
    <name type="scientific">Symbiodinium natans</name>
    <dbReference type="NCBI Taxonomy" id="878477"/>
    <lineage>
        <taxon>Eukaryota</taxon>
        <taxon>Sar</taxon>
        <taxon>Alveolata</taxon>
        <taxon>Dinophyceae</taxon>
        <taxon>Suessiales</taxon>
        <taxon>Symbiodiniaceae</taxon>
        <taxon>Symbiodinium</taxon>
    </lineage>
</organism>
<accession>A0A812S600</accession>
<dbReference type="EMBL" id="CAJNDS010002423">
    <property type="protein sequence ID" value="CAE7468335.1"/>
    <property type="molecule type" value="Genomic_DNA"/>
</dbReference>
<dbReference type="AlphaFoldDB" id="A0A812S600"/>